<keyword evidence="2" id="KW-1185">Reference proteome</keyword>
<dbReference type="OrthoDB" id="10655991at2759"/>
<organism evidence="1 2">
    <name type="scientific">Rhynchosporium agropyri</name>
    <dbReference type="NCBI Taxonomy" id="914238"/>
    <lineage>
        <taxon>Eukaryota</taxon>
        <taxon>Fungi</taxon>
        <taxon>Dikarya</taxon>
        <taxon>Ascomycota</taxon>
        <taxon>Pezizomycotina</taxon>
        <taxon>Leotiomycetes</taxon>
        <taxon>Helotiales</taxon>
        <taxon>Ploettnerulaceae</taxon>
        <taxon>Rhynchosporium</taxon>
    </lineage>
</organism>
<dbReference type="AlphaFoldDB" id="A0A1E1LK31"/>
<proteinExistence type="predicted"/>
<protein>
    <submittedName>
        <fullName evidence="1">Uncharacterized protein</fullName>
    </submittedName>
</protein>
<sequence length="135" mass="15033">MRNMKEKKADKKALSLAMKPNTAPILAIAPQLAQKSDANTTSLDNSRYGKLCEKLKATQLHLEAEKAKGERAATTSRLEMESLRKASESTIKELELSNETAYKETREIDEKLIEETADNLATKAALLRSKQKISK</sequence>
<dbReference type="EMBL" id="FJUX01000134">
    <property type="protein sequence ID" value="CZT10861.1"/>
    <property type="molecule type" value="Genomic_DNA"/>
</dbReference>
<dbReference type="Proteomes" id="UP000178912">
    <property type="component" value="Unassembled WGS sequence"/>
</dbReference>
<evidence type="ECO:0000313" key="2">
    <source>
        <dbReference type="Proteomes" id="UP000178912"/>
    </source>
</evidence>
<name>A0A1E1LK31_9HELO</name>
<accession>A0A1E1LK31</accession>
<reference evidence="2" key="1">
    <citation type="submission" date="2016-03" db="EMBL/GenBank/DDBJ databases">
        <authorList>
            <person name="Guldener U."/>
        </authorList>
    </citation>
    <scope>NUCLEOTIDE SEQUENCE [LARGE SCALE GENOMIC DNA]</scope>
    <source>
        <strain evidence="2">04CH-RAC-A.6.1</strain>
    </source>
</reference>
<evidence type="ECO:0000313" key="1">
    <source>
        <dbReference type="EMBL" id="CZT10861.1"/>
    </source>
</evidence>
<gene>
    <name evidence="1" type="ORF">RAG0_15198</name>
</gene>